<name>A0A2P4XX40_9STRA</name>
<feature type="transmembrane region" description="Helical" evidence="1">
    <location>
        <begin position="304"/>
        <end position="322"/>
    </location>
</feature>
<keyword evidence="3" id="KW-1185">Reference proteome</keyword>
<feature type="transmembrane region" description="Helical" evidence="1">
    <location>
        <begin position="159"/>
        <end position="185"/>
    </location>
</feature>
<sequence>MVVAFTRNPKAYNVKTLPGARLWSCIPHPITQEQLGHLQMLEASGIYSVQKPISNRPNLQHQPRFLQRLSVAPAPLQVMVPCELDSQITQDIQFSNTDTKRTDRSKKLAIQGLQLLFHCEYLALVEYIECVVPLVFVTYKLVLRQLHNAVYYPNDDDNWRISSVVNLFVFAMLEVGSFVFLNALLRNKCAFSPLYQLAFVLETQVCPVQVHLFVALIILLQYELFHLVFFNLVFASVVMEDPKGLNETRDSTLAKEAQVVSQKALWNRVEEFWNRIQVGRQGSYSVERLELLEHYCKTTSMTRVFLVCVLTPLPVLIVAVLLECLPLRSPSEGWAANWMFWVRLSFMVFTLSLAGFSQINTFIPGFNLSVAKMVTASLGICITQVGTYLLEGVVIGFPVPFMWQFGAITMAIYAPAITRLVFGPGQFEK</sequence>
<proteinExistence type="predicted"/>
<comment type="caution">
    <text evidence="2">The sequence shown here is derived from an EMBL/GenBank/DDBJ whole genome shotgun (WGS) entry which is preliminary data.</text>
</comment>
<keyword evidence="1" id="KW-1133">Transmembrane helix</keyword>
<evidence type="ECO:0000313" key="2">
    <source>
        <dbReference type="EMBL" id="POM70137.1"/>
    </source>
</evidence>
<organism evidence="2 3">
    <name type="scientific">Phytophthora palmivora</name>
    <dbReference type="NCBI Taxonomy" id="4796"/>
    <lineage>
        <taxon>Eukaryota</taxon>
        <taxon>Sar</taxon>
        <taxon>Stramenopiles</taxon>
        <taxon>Oomycota</taxon>
        <taxon>Peronosporomycetes</taxon>
        <taxon>Peronosporales</taxon>
        <taxon>Peronosporaceae</taxon>
        <taxon>Phytophthora</taxon>
    </lineage>
</organism>
<keyword evidence="1" id="KW-0812">Transmembrane</keyword>
<dbReference type="OrthoDB" id="121624at2759"/>
<evidence type="ECO:0000313" key="3">
    <source>
        <dbReference type="Proteomes" id="UP000237271"/>
    </source>
</evidence>
<feature type="transmembrane region" description="Helical" evidence="1">
    <location>
        <begin position="401"/>
        <end position="422"/>
    </location>
</feature>
<feature type="transmembrane region" description="Helical" evidence="1">
    <location>
        <begin position="368"/>
        <end position="389"/>
    </location>
</feature>
<dbReference type="AlphaFoldDB" id="A0A2P4XX40"/>
<dbReference type="Proteomes" id="UP000237271">
    <property type="component" value="Unassembled WGS sequence"/>
</dbReference>
<protein>
    <submittedName>
        <fullName evidence="2">Uncharacterized protein</fullName>
    </submittedName>
</protein>
<gene>
    <name evidence="2" type="ORF">PHPALM_13473</name>
</gene>
<accession>A0A2P4XX40</accession>
<keyword evidence="1" id="KW-0472">Membrane</keyword>
<reference evidence="2 3" key="1">
    <citation type="journal article" date="2017" name="Genome Biol. Evol.">
        <title>Phytophthora megakarya and P. palmivora, closely related causal agents of cacao black pod rot, underwent increases in genome sizes and gene numbers by different mechanisms.</title>
        <authorList>
            <person name="Ali S.S."/>
            <person name="Shao J."/>
            <person name="Lary D.J."/>
            <person name="Kronmiller B."/>
            <person name="Shen D."/>
            <person name="Strem M.D."/>
            <person name="Amoako-Attah I."/>
            <person name="Akrofi A.Y."/>
            <person name="Begoude B.A."/>
            <person name="Ten Hoopen G.M."/>
            <person name="Coulibaly K."/>
            <person name="Kebe B.I."/>
            <person name="Melnick R.L."/>
            <person name="Guiltinan M.J."/>
            <person name="Tyler B.M."/>
            <person name="Meinhardt L.W."/>
            <person name="Bailey B.A."/>
        </authorList>
    </citation>
    <scope>NUCLEOTIDE SEQUENCE [LARGE SCALE GENOMIC DNA]</scope>
    <source>
        <strain evidence="3">sbr112.9</strain>
    </source>
</reference>
<evidence type="ECO:0000256" key="1">
    <source>
        <dbReference type="SAM" id="Phobius"/>
    </source>
</evidence>
<dbReference type="EMBL" id="NCKW01007370">
    <property type="protein sequence ID" value="POM70137.1"/>
    <property type="molecule type" value="Genomic_DNA"/>
</dbReference>
<feature type="transmembrane region" description="Helical" evidence="1">
    <location>
        <begin position="115"/>
        <end position="139"/>
    </location>
</feature>
<feature type="non-terminal residue" evidence="2">
    <location>
        <position position="429"/>
    </location>
</feature>